<dbReference type="RefSeq" id="WP_217792350.1">
    <property type="nucleotide sequence ID" value="NZ_JAHSPG010000012.1"/>
</dbReference>
<protein>
    <recommendedName>
        <fullName evidence="2">histidine kinase</fullName>
        <ecNumber evidence="2">2.7.13.3</ecNumber>
    </recommendedName>
</protein>
<comment type="caution">
    <text evidence="10">The sequence shown here is derived from an EMBL/GenBank/DDBJ whole genome shotgun (WGS) entry which is preliminary data.</text>
</comment>
<keyword evidence="8" id="KW-0472">Membrane</keyword>
<keyword evidence="5 8" id="KW-0812">Transmembrane</keyword>
<comment type="catalytic activity">
    <reaction evidence="1">
        <text>ATP + protein L-histidine = ADP + protein N-phospho-L-histidine.</text>
        <dbReference type="EC" id="2.7.13.3"/>
    </reaction>
</comment>
<dbReference type="InterPro" id="IPR005467">
    <property type="entry name" value="His_kinase_dom"/>
</dbReference>
<dbReference type="InterPro" id="IPR003594">
    <property type="entry name" value="HATPase_dom"/>
</dbReference>
<reference evidence="10" key="1">
    <citation type="submission" date="2021-06" db="EMBL/GenBank/DDBJ databases">
        <authorList>
            <person name="Huq M.A."/>
        </authorList>
    </citation>
    <scope>NUCLEOTIDE SEQUENCE</scope>
    <source>
        <strain evidence="10">MAH-26</strain>
    </source>
</reference>
<dbReference type="PROSITE" id="PS50109">
    <property type="entry name" value="HIS_KIN"/>
    <property type="match status" value="1"/>
</dbReference>
<dbReference type="GO" id="GO:0000155">
    <property type="term" value="F:phosphorelay sensor kinase activity"/>
    <property type="evidence" value="ECO:0007669"/>
    <property type="project" value="InterPro"/>
</dbReference>
<dbReference type="Pfam" id="PF00512">
    <property type="entry name" value="HisKA"/>
    <property type="match status" value="1"/>
</dbReference>
<keyword evidence="7 8" id="KW-1133">Transmembrane helix</keyword>
<gene>
    <name evidence="10" type="ORF">KTO63_15870</name>
</gene>
<dbReference type="PANTHER" id="PTHR45436">
    <property type="entry name" value="SENSOR HISTIDINE KINASE YKOH"/>
    <property type="match status" value="1"/>
</dbReference>
<sequence length="416" mass="47843">MKLFTKYTRINLLITVAIFLLASIAYAFLLRYVMIEFVNDNLKIEQREVETYVSKYNRLPEIMHVKEQEISYTPVTGPIPKHKFSSVRLFVEDEQSMELFRQITFTVQAGGQWYEAKVAISMEDMDDMIRLILVITIATILLILMTTALINRVVLKRLWKPFYDTLTSINSFQLGNKSKIQLSQTNIDEFDLMNKTLDQSLNKAESDYLLLKEFTANASHELQTPLAIVRSKMDILIQDENLSETQSRAAQSAYDAIQKMSKLNQSLLLLAKIENKQFEDVVIINLKEKIETKLVDFFELWQSKHLSIKKNLRDCEIKINPLLAEIMLNNLLSNATKHNIPNGKISITLTAKQLVIANTSDSPALDEKQLFTRFYKTSATSDNGLGLCIAKQITELNGFTLSYHYVNNQHQFSIDF</sequence>
<feature type="transmembrane region" description="Helical" evidence="8">
    <location>
        <begin position="128"/>
        <end position="150"/>
    </location>
</feature>
<dbReference type="GO" id="GO:0005886">
    <property type="term" value="C:plasma membrane"/>
    <property type="evidence" value="ECO:0007669"/>
    <property type="project" value="TreeGrafter"/>
</dbReference>
<evidence type="ECO:0000259" key="9">
    <source>
        <dbReference type="PROSITE" id="PS50109"/>
    </source>
</evidence>
<keyword evidence="6 10" id="KW-0418">Kinase</keyword>
<dbReference type="InterPro" id="IPR050428">
    <property type="entry name" value="TCS_sensor_his_kinase"/>
</dbReference>
<dbReference type="AlphaFoldDB" id="A0A9E2SC76"/>
<evidence type="ECO:0000313" key="11">
    <source>
        <dbReference type="Proteomes" id="UP000812270"/>
    </source>
</evidence>
<evidence type="ECO:0000256" key="4">
    <source>
        <dbReference type="ARBA" id="ARBA00022679"/>
    </source>
</evidence>
<dbReference type="SMART" id="SM00388">
    <property type="entry name" value="HisKA"/>
    <property type="match status" value="1"/>
</dbReference>
<keyword evidence="4" id="KW-0808">Transferase</keyword>
<name>A0A9E2SC76_9BACT</name>
<keyword evidence="11" id="KW-1185">Reference proteome</keyword>
<evidence type="ECO:0000256" key="5">
    <source>
        <dbReference type="ARBA" id="ARBA00022692"/>
    </source>
</evidence>
<dbReference type="InterPro" id="IPR003661">
    <property type="entry name" value="HisK_dim/P_dom"/>
</dbReference>
<dbReference type="PANTHER" id="PTHR45436:SF5">
    <property type="entry name" value="SENSOR HISTIDINE KINASE TRCS"/>
    <property type="match status" value="1"/>
</dbReference>
<evidence type="ECO:0000256" key="3">
    <source>
        <dbReference type="ARBA" id="ARBA00022553"/>
    </source>
</evidence>
<keyword evidence="3" id="KW-0597">Phosphoprotein</keyword>
<evidence type="ECO:0000313" key="10">
    <source>
        <dbReference type="EMBL" id="MBV4358642.1"/>
    </source>
</evidence>
<evidence type="ECO:0000256" key="8">
    <source>
        <dbReference type="SAM" id="Phobius"/>
    </source>
</evidence>
<feature type="transmembrane region" description="Helical" evidence="8">
    <location>
        <begin position="12"/>
        <end position="33"/>
    </location>
</feature>
<dbReference type="Proteomes" id="UP000812270">
    <property type="component" value="Unassembled WGS sequence"/>
</dbReference>
<evidence type="ECO:0000256" key="2">
    <source>
        <dbReference type="ARBA" id="ARBA00012438"/>
    </source>
</evidence>
<organism evidence="10 11">
    <name type="scientific">Pinibacter aurantiacus</name>
    <dbReference type="NCBI Taxonomy" id="2851599"/>
    <lineage>
        <taxon>Bacteria</taxon>
        <taxon>Pseudomonadati</taxon>
        <taxon>Bacteroidota</taxon>
        <taxon>Chitinophagia</taxon>
        <taxon>Chitinophagales</taxon>
        <taxon>Chitinophagaceae</taxon>
        <taxon>Pinibacter</taxon>
    </lineage>
</organism>
<accession>A0A9E2SC76</accession>
<dbReference type="EC" id="2.7.13.3" evidence="2"/>
<dbReference type="Pfam" id="PF02518">
    <property type="entry name" value="HATPase_c"/>
    <property type="match status" value="1"/>
</dbReference>
<feature type="domain" description="Histidine kinase" evidence="9">
    <location>
        <begin position="217"/>
        <end position="416"/>
    </location>
</feature>
<dbReference type="EMBL" id="JAHSPG010000012">
    <property type="protein sequence ID" value="MBV4358642.1"/>
    <property type="molecule type" value="Genomic_DNA"/>
</dbReference>
<evidence type="ECO:0000256" key="6">
    <source>
        <dbReference type="ARBA" id="ARBA00022777"/>
    </source>
</evidence>
<evidence type="ECO:0000256" key="1">
    <source>
        <dbReference type="ARBA" id="ARBA00000085"/>
    </source>
</evidence>
<dbReference type="CDD" id="cd00082">
    <property type="entry name" value="HisKA"/>
    <property type="match status" value="1"/>
</dbReference>
<proteinExistence type="predicted"/>
<evidence type="ECO:0000256" key="7">
    <source>
        <dbReference type="ARBA" id="ARBA00022989"/>
    </source>
</evidence>